<evidence type="ECO:0000313" key="2">
    <source>
        <dbReference type="EMBL" id="JAH12135.1"/>
    </source>
</evidence>
<protein>
    <submittedName>
        <fullName evidence="2">Uncharacterized protein</fullName>
    </submittedName>
</protein>
<keyword evidence="1" id="KW-1133">Transmembrane helix</keyword>
<keyword evidence="1" id="KW-0812">Transmembrane</keyword>
<reference evidence="2" key="1">
    <citation type="submission" date="2014-11" db="EMBL/GenBank/DDBJ databases">
        <authorList>
            <person name="Amaro Gonzalez C."/>
        </authorList>
    </citation>
    <scope>NUCLEOTIDE SEQUENCE</scope>
</reference>
<evidence type="ECO:0000256" key="1">
    <source>
        <dbReference type="SAM" id="Phobius"/>
    </source>
</evidence>
<reference evidence="2" key="2">
    <citation type="journal article" date="2015" name="Fish Shellfish Immunol.">
        <title>Early steps in the European eel (Anguilla anguilla)-Vibrio vulnificus interaction in the gills: Role of the RtxA13 toxin.</title>
        <authorList>
            <person name="Callol A."/>
            <person name="Pajuelo D."/>
            <person name="Ebbesson L."/>
            <person name="Teles M."/>
            <person name="MacKenzie S."/>
            <person name="Amaro C."/>
        </authorList>
    </citation>
    <scope>NUCLEOTIDE SEQUENCE</scope>
</reference>
<sequence length="41" mass="4698">MQLFPALGLVLLSRVLIITCSWLWLYTLCTSLWIRASAKCL</sequence>
<dbReference type="AlphaFoldDB" id="A0A0E9Q715"/>
<dbReference type="EMBL" id="GBXM01096442">
    <property type="protein sequence ID" value="JAH12135.1"/>
    <property type="molecule type" value="Transcribed_RNA"/>
</dbReference>
<name>A0A0E9Q715_ANGAN</name>
<organism evidence="2">
    <name type="scientific">Anguilla anguilla</name>
    <name type="common">European freshwater eel</name>
    <name type="synonym">Muraena anguilla</name>
    <dbReference type="NCBI Taxonomy" id="7936"/>
    <lineage>
        <taxon>Eukaryota</taxon>
        <taxon>Metazoa</taxon>
        <taxon>Chordata</taxon>
        <taxon>Craniata</taxon>
        <taxon>Vertebrata</taxon>
        <taxon>Euteleostomi</taxon>
        <taxon>Actinopterygii</taxon>
        <taxon>Neopterygii</taxon>
        <taxon>Teleostei</taxon>
        <taxon>Anguilliformes</taxon>
        <taxon>Anguillidae</taxon>
        <taxon>Anguilla</taxon>
    </lineage>
</organism>
<keyword evidence="1" id="KW-0472">Membrane</keyword>
<accession>A0A0E9Q715</accession>
<feature type="transmembrane region" description="Helical" evidence="1">
    <location>
        <begin position="6"/>
        <end position="29"/>
    </location>
</feature>
<proteinExistence type="predicted"/>